<dbReference type="GO" id="GO:0005886">
    <property type="term" value="C:plasma membrane"/>
    <property type="evidence" value="ECO:0007669"/>
    <property type="project" value="UniProtKB-SubCell"/>
</dbReference>
<evidence type="ECO:0000313" key="13">
    <source>
        <dbReference type="Proteomes" id="UP001320159"/>
    </source>
</evidence>
<keyword evidence="7 11" id="KW-0630">Potassium</keyword>
<comment type="function">
    <text evidence="11">Part of the high-affinity ATP-driven potassium transport (or Kdp) system, which catalyzes the hydrolysis of ATP coupled with the electrogenic transport of potassium into the cytoplasm. This subunit acts as a catalytic chaperone that increases the ATP-binding affinity of the ATP-hydrolyzing subunit KdpB by the formation of a transient KdpB/KdpC/ATP ternary complex.</text>
</comment>
<evidence type="ECO:0000256" key="4">
    <source>
        <dbReference type="ARBA" id="ARBA00022692"/>
    </source>
</evidence>
<comment type="subunit">
    <text evidence="11">The system is composed of three essential subunits: KdpA, KdpB and KdpC.</text>
</comment>
<evidence type="ECO:0000256" key="2">
    <source>
        <dbReference type="ARBA" id="ARBA00022475"/>
    </source>
</evidence>
<comment type="caution">
    <text evidence="12">The sequence shown here is derived from an EMBL/GenBank/DDBJ whole genome shotgun (WGS) entry which is preliminary data.</text>
</comment>
<organism evidence="12 13">
    <name type="scientific">Methanooceanicella nereidis</name>
    <dbReference type="NCBI Taxonomy" id="2052831"/>
    <lineage>
        <taxon>Archaea</taxon>
        <taxon>Methanobacteriati</taxon>
        <taxon>Methanobacteriota</taxon>
        <taxon>Stenosarchaea group</taxon>
        <taxon>Methanomicrobia</taxon>
        <taxon>Methanocellales</taxon>
        <taxon>Methanocellaceae</taxon>
        <taxon>Methanooceanicella</taxon>
    </lineage>
</organism>
<comment type="subcellular location">
    <subcellularLocation>
        <location evidence="11">Cell membrane</location>
        <topology evidence="11">Single-pass membrane protein</topology>
    </subcellularLocation>
</comment>
<dbReference type="Proteomes" id="UP001320159">
    <property type="component" value="Unassembled WGS sequence"/>
</dbReference>
<name>A0AAP2RF02_9EURY</name>
<dbReference type="NCBIfam" id="TIGR00681">
    <property type="entry name" value="kdpC"/>
    <property type="match status" value="1"/>
</dbReference>
<evidence type="ECO:0000256" key="11">
    <source>
        <dbReference type="HAMAP-Rule" id="MF_00276"/>
    </source>
</evidence>
<dbReference type="NCBIfam" id="NF001454">
    <property type="entry name" value="PRK00315.1"/>
    <property type="match status" value="1"/>
</dbReference>
<dbReference type="PIRSF" id="PIRSF001296">
    <property type="entry name" value="K_ATPase_KdpC"/>
    <property type="match status" value="1"/>
</dbReference>
<keyword evidence="13" id="KW-1185">Reference proteome</keyword>
<proteinExistence type="inferred from homology"/>
<keyword evidence="5 11" id="KW-0547">Nucleotide-binding</keyword>
<evidence type="ECO:0000256" key="6">
    <source>
        <dbReference type="ARBA" id="ARBA00022840"/>
    </source>
</evidence>
<keyword evidence="9 11" id="KW-0406">Ion transport</keyword>
<accession>A0AAP2RF02</accession>
<dbReference type="GO" id="GO:0008556">
    <property type="term" value="F:P-type potassium transmembrane transporter activity"/>
    <property type="evidence" value="ECO:0007669"/>
    <property type="project" value="InterPro"/>
</dbReference>
<dbReference type="RefSeq" id="WP_230743077.1">
    <property type="nucleotide sequence ID" value="NZ_PGCK01000014.1"/>
</dbReference>
<dbReference type="PANTHER" id="PTHR30042">
    <property type="entry name" value="POTASSIUM-TRANSPORTING ATPASE C CHAIN"/>
    <property type="match status" value="1"/>
</dbReference>
<keyword evidence="2 11" id="KW-1003">Cell membrane</keyword>
<comment type="similarity">
    <text evidence="11">Belongs to the KdpC family.</text>
</comment>
<evidence type="ECO:0000256" key="8">
    <source>
        <dbReference type="ARBA" id="ARBA00022989"/>
    </source>
</evidence>
<dbReference type="HAMAP" id="MF_00276">
    <property type="entry name" value="KdpC"/>
    <property type="match status" value="1"/>
</dbReference>
<evidence type="ECO:0000256" key="1">
    <source>
        <dbReference type="ARBA" id="ARBA00022448"/>
    </source>
</evidence>
<evidence type="ECO:0000256" key="3">
    <source>
        <dbReference type="ARBA" id="ARBA00022538"/>
    </source>
</evidence>
<protein>
    <recommendedName>
        <fullName evidence="11">Potassium-transporting ATPase KdpC subunit</fullName>
    </recommendedName>
    <alternativeName>
        <fullName evidence="11">ATP phosphohydrolase [potassium-transporting] C chain</fullName>
    </alternativeName>
    <alternativeName>
        <fullName evidence="11">Potassium-binding and translocating subunit C</fullName>
    </alternativeName>
    <alternativeName>
        <fullName evidence="11">Potassium-translocating ATPase C chain</fullName>
    </alternativeName>
</protein>
<dbReference type="EMBL" id="PGCK01000014">
    <property type="protein sequence ID" value="MCD1296154.1"/>
    <property type="molecule type" value="Genomic_DNA"/>
</dbReference>
<reference evidence="12 13" key="1">
    <citation type="submission" date="2017-11" db="EMBL/GenBank/DDBJ databases">
        <title>Isolation and Characterization of Family Methanocellaceae Species from Potential Methane Hydrate Area Offshore Southwestern Taiwan.</title>
        <authorList>
            <person name="Zhang W.-L."/>
            <person name="Chen W.-C."/>
            <person name="Lai M.-C."/>
            <person name="Chen S.-C."/>
        </authorList>
    </citation>
    <scope>NUCLEOTIDE SEQUENCE [LARGE SCALE GENOMIC DNA]</scope>
    <source>
        <strain evidence="12 13">CWC-04</strain>
    </source>
</reference>
<dbReference type="GO" id="GO:0005524">
    <property type="term" value="F:ATP binding"/>
    <property type="evidence" value="ECO:0007669"/>
    <property type="project" value="UniProtKB-UniRule"/>
</dbReference>
<keyword evidence="6 11" id="KW-0067">ATP-binding</keyword>
<keyword evidence="1 11" id="KW-0813">Transport</keyword>
<keyword evidence="8 11" id="KW-1133">Transmembrane helix</keyword>
<keyword evidence="4 11" id="KW-0812">Transmembrane</keyword>
<evidence type="ECO:0000313" key="12">
    <source>
        <dbReference type="EMBL" id="MCD1296154.1"/>
    </source>
</evidence>
<evidence type="ECO:0000256" key="7">
    <source>
        <dbReference type="ARBA" id="ARBA00022958"/>
    </source>
</evidence>
<dbReference type="Pfam" id="PF02669">
    <property type="entry name" value="KdpC"/>
    <property type="match status" value="1"/>
</dbReference>
<evidence type="ECO:0000256" key="10">
    <source>
        <dbReference type="ARBA" id="ARBA00023136"/>
    </source>
</evidence>
<gene>
    <name evidence="11" type="primary">kdpC</name>
    <name evidence="12" type="ORF">CUJ83_14215</name>
</gene>
<evidence type="ECO:0000256" key="5">
    <source>
        <dbReference type="ARBA" id="ARBA00022741"/>
    </source>
</evidence>
<sequence length="192" mass="20346">MRILRLLVLSVYMTLLVALVCGVIYPMSVTLVSSALFPDAARGSPVSYDGRVVGSLLIGQNFSGPEYFHSRPSAVNYNASASGASNLGPDNSELIGLILSRMPEGVDTVPADAVLSSGSGLDPDISIENAMMQAPRVAGENGIDEASVKDLIRSKTRGKLLGIWGEPRVNVLELNIGIMEMKKGINVEDDRG</sequence>
<dbReference type="PANTHER" id="PTHR30042:SF2">
    <property type="entry name" value="POTASSIUM-TRANSPORTING ATPASE KDPC SUBUNIT"/>
    <property type="match status" value="1"/>
</dbReference>
<keyword evidence="10 11" id="KW-0472">Membrane</keyword>
<dbReference type="AlphaFoldDB" id="A0AAP2RF02"/>
<keyword evidence="3 11" id="KW-0633">Potassium transport</keyword>
<dbReference type="InterPro" id="IPR003820">
    <property type="entry name" value="KdpC"/>
</dbReference>
<evidence type="ECO:0000256" key="9">
    <source>
        <dbReference type="ARBA" id="ARBA00023065"/>
    </source>
</evidence>